<name>A0A4Y3QRF0_MICTE</name>
<evidence type="ECO:0000313" key="2">
    <source>
        <dbReference type="EMBL" id="GEB47297.1"/>
    </source>
</evidence>
<comment type="caution">
    <text evidence="2">The sequence shown here is derived from an EMBL/GenBank/DDBJ whole genome shotgun (WGS) entry which is preliminary data.</text>
</comment>
<reference evidence="2 3" key="1">
    <citation type="submission" date="2019-06" db="EMBL/GenBank/DDBJ databases">
        <title>Whole genome shotgun sequence of Microbacterium testaceum NBRC 12675.</title>
        <authorList>
            <person name="Hosoyama A."/>
            <person name="Uohara A."/>
            <person name="Ohji S."/>
            <person name="Ichikawa N."/>
        </authorList>
    </citation>
    <scope>NUCLEOTIDE SEQUENCE [LARGE SCALE GENOMIC DNA]</scope>
    <source>
        <strain evidence="2 3">NBRC 12675</strain>
    </source>
</reference>
<feature type="domain" description="Amidohydrolase 3" evidence="1">
    <location>
        <begin position="48"/>
        <end position="535"/>
    </location>
</feature>
<organism evidence="2 3">
    <name type="scientific">Microbacterium testaceum</name>
    <name type="common">Aureobacterium testaceum</name>
    <name type="synonym">Brevibacterium testaceum</name>
    <dbReference type="NCBI Taxonomy" id="2033"/>
    <lineage>
        <taxon>Bacteria</taxon>
        <taxon>Bacillati</taxon>
        <taxon>Actinomycetota</taxon>
        <taxon>Actinomycetes</taxon>
        <taxon>Micrococcales</taxon>
        <taxon>Microbacteriaceae</taxon>
        <taxon>Microbacterium</taxon>
    </lineage>
</organism>
<dbReference type="Gene3D" id="2.30.40.10">
    <property type="entry name" value="Urease, subunit C, domain 1"/>
    <property type="match status" value="1"/>
</dbReference>
<evidence type="ECO:0000259" key="1">
    <source>
        <dbReference type="Pfam" id="PF07969"/>
    </source>
</evidence>
<accession>A0A4Y3QRF0</accession>
<gene>
    <name evidence="2" type="ORF">MTE01_32420</name>
</gene>
<keyword evidence="2" id="KW-0378">Hydrolase</keyword>
<proteinExistence type="predicted"/>
<protein>
    <submittedName>
        <fullName evidence="2">Amidohydrolase</fullName>
    </submittedName>
</protein>
<dbReference type="Pfam" id="PF07969">
    <property type="entry name" value="Amidohydro_3"/>
    <property type="match status" value="1"/>
</dbReference>
<dbReference type="InterPro" id="IPR013108">
    <property type="entry name" value="Amidohydro_3"/>
</dbReference>
<dbReference type="CDD" id="cd01300">
    <property type="entry name" value="YtcJ_like"/>
    <property type="match status" value="1"/>
</dbReference>
<dbReference type="PANTHER" id="PTHR22642:SF20">
    <property type="entry name" value="AMIDOHYDROLASE 3 DOMAIN-CONTAINING PROTEIN"/>
    <property type="match status" value="1"/>
</dbReference>
<dbReference type="InterPro" id="IPR011059">
    <property type="entry name" value="Metal-dep_hydrolase_composite"/>
</dbReference>
<dbReference type="AlphaFoldDB" id="A0A4Y3QRF0"/>
<dbReference type="GeneID" id="57145912"/>
<dbReference type="Proteomes" id="UP000319525">
    <property type="component" value="Unassembled WGS sequence"/>
</dbReference>
<dbReference type="SUPFAM" id="SSF51338">
    <property type="entry name" value="Composite domain of metallo-dependent hydrolases"/>
    <property type="match status" value="1"/>
</dbReference>
<dbReference type="SUPFAM" id="SSF51556">
    <property type="entry name" value="Metallo-dependent hydrolases"/>
    <property type="match status" value="1"/>
</dbReference>
<dbReference type="Gene3D" id="3.10.310.70">
    <property type="match status" value="1"/>
</dbReference>
<dbReference type="EMBL" id="BJML01000016">
    <property type="protein sequence ID" value="GEB47297.1"/>
    <property type="molecule type" value="Genomic_DNA"/>
</dbReference>
<dbReference type="Gene3D" id="3.20.20.140">
    <property type="entry name" value="Metal-dependent hydrolases"/>
    <property type="match status" value="1"/>
</dbReference>
<evidence type="ECO:0000313" key="3">
    <source>
        <dbReference type="Proteomes" id="UP000319525"/>
    </source>
</evidence>
<dbReference type="RefSeq" id="WP_141378367.1">
    <property type="nucleotide sequence ID" value="NZ_BJML01000016.1"/>
</dbReference>
<dbReference type="PANTHER" id="PTHR22642">
    <property type="entry name" value="IMIDAZOLONEPROPIONASE"/>
    <property type="match status" value="1"/>
</dbReference>
<dbReference type="OrthoDB" id="3238066at2"/>
<dbReference type="InterPro" id="IPR033932">
    <property type="entry name" value="YtcJ-like"/>
</dbReference>
<dbReference type="InterPro" id="IPR032466">
    <property type="entry name" value="Metal_Hydrolase"/>
</dbReference>
<dbReference type="GO" id="GO:0016810">
    <property type="term" value="F:hydrolase activity, acting on carbon-nitrogen (but not peptide) bonds"/>
    <property type="evidence" value="ECO:0007669"/>
    <property type="project" value="InterPro"/>
</dbReference>
<sequence length="546" mass="57706">MTRTLYRGGRIFTAHTDPSRQWTDAMAVDGETIAAVGSEALAFAADTVVDLEGAVVLPGFTDAHTHLLMMGAALAQVPLTDARSLDAIQALLREARDAAPDATAIWGRGWLFDSVPGGAPTAAMIDAVVSDVPVYLDANDYHSCWVNSAALAELGITRDTPDPLGGEIGRDVDGEPNGMLFETAAIRYAWARRDSSTTDAERDAAVDRVIDAYVRAGVVGVVDMAFNEHGLAAFERAAERHGGTLPIRLAAHWLVENTGDREQNLAQIDRVIELVERTRSSWVRVVGIKLILDGTIDACTAAMGAPYADGSNAAPIWPLIDLAPVVGAADAAGLQIAMHAIGDAASDDALTALERAYAANGELPRRHRIEHLEYAAPGTAERMARLGVTASMQPVHADPAIYPNWAAMLGDERADRAFAWPEYEQAGTLLAFSTDAPTAPYDALANMYVATTRASALDTSVPAVHPQFALPLADSIAHATRDTAASVGDGDWRGRLAPGFAADFAVLDADPFAEGAATLLSARVVRTVRAGETVFEETTGGSAPRH</sequence>